<dbReference type="InterPro" id="IPR036962">
    <property type="entry name" value="Glyco_hydro_3_N_sf"/>
</dbReference>
<evidence type="ECO:0000256" key="3">
    <source>
        <dbReference type="ARBA" id="ARBA00023295"/>
    </source>
</evidence>
<evidence type="ECO:0000313" key="5">
    <source>
        <dbReference type="EMBL" id="MFC4134768.1"/>
    </source>
</evidence>
<evidence type="ECO:0000256" key="1">
    <source>
        <dbReference type="ARBA" id="ARBA00005336"/>
    </source>
</evidence>
<accession>A0ABV8LWG3</accession>
<evidence type="ECO:0000259" key="4">
    <source>
        <dbReference type="Pfam" id="PF00933"/>
    </source>
</evidence>
<keyword evidence="2 5" id="KW-0378">Hydrolase</keyword>
<protein>
    <submittedName>
        <fullName evidence="5">Glycoside hydrolase family 3 protein</fullName>
        <ecNumber evidence="5">3.2.1.-</ecNumber>
    </submittedName>
</protein>
<keyword evidence="6" id="KW-1185">Reference proteome</keyword>
<name>A0ABV8LWG3_9ACTN</name>
<organism evidence="5 6">
    <name type="scientific">Hamadaea flava</name>
    <dbReference type="NCBI Taxonomy" id="1742688"/>
    <lineage>
        <taxon>Bacteria</taxon>
        <taxon>Bacillati</taxon>
        <taxon>Actinomycetota</taxon>
        <taxon>Actinomycetes</taxon>
        <taxon>Micromonosporales</taxon>
        <taxon>Micromonosporaceae</taxon>
        <taxon>Hamadaea</taxon>
    </lineage>
</organism>
<dbReference type="Proteomes" id="UP001595816">
    <property type="component" value="Unassembled WGS sequence"/>
</dbReference>
<proteinExistence type="inferred from homology"/>
<dbReference type="InterPro" id="IPR050226">
    <property type="entry name" value="NagZ_Beta-hexosaminidase"/>
</dbReference>
<dbReference type="EMBL" id="JBHSAY010000015">
    <property type="protein sequence ID" value="MFC4134768.1"/>
    <property type="molecule type" value="Genomic_DNA"/>
</dbReference>
<keyword evidence="3 5" id="KW-0326">Glycosidase</keyword>
<dbReference type="EC" id="3.2.1.-" evidence="5"/>
<comment type="similarity">
    <text evidence="1">Belongs to the glycosyl hydrolase 3 family.</text>
</comment>
<dbReference type="InterPro" id="IPR001764">
    <property type="entry name" value="Glyco_hydro_3_N"/>
</dbReference>
<comment type="caution">
    <text evidence="5">The sequence shown here is derived from an EMBL/GenBank/DDBJ whole genome shotgun (WGS) entry which is preliminary data.</text>
</comment>
<evidence type="ECO:0000313" key="6">
    <source>
        <dbReference type="Proteomes" id="UP001595816"/>
    </source>
</evidence>
<gene>
    <name evidence="5" type="ORF">ACFOZ4_29515</name>
</gene>
<dbReference type="Gene3D" id="3.20.20.300">
    <property type="entry name" value="Glycoside hydrolase, family 3, N-terminal domain"/>
    <property type="match status" value="1"/>
</dbReference>
<dbReference type="InterPro" id="IPR017853">
    <property type="entry name" value="GH"/>
</dbReference>
<dbReference type="GO" id="GO:0016798">
    <property type="term" value="F:hydrolase activity, acting on glycosyl bonds"/>
    <property type="evidence" value="ECO:0007669"/>
    <property type="project" value="UniProtKB-KW"/>
</dbReference>
<evidence type="ECO:0000256" key="2">
    <source>
        <dbReference type="ARBA" id="ARBA00022801"/>
    </source>
</evidence>
<dbReference type="SUPFAM" id="SSF51445">
    <property type="entry name" value="(Trans)glycosidases"/>
    <property type="match status" value="1"/>
</dbReference>
<dbReference type="RefSeq" id="WP_253761091.1">
    <property type="nucleotide sequence ID" value="NZ_JAMZDZ010000001.1"/>
</dbReference>
<feature type="domain" description="Glycoside hydrolase family 3 N-terminal" evidence="4">
    <location>
        <begin position="48"/>
        <end position="340"/>
    </location>
</feature>
<dbReference type="PANTHER" id="PTHR30480:SF16">
    <property type="entry name" value="GLYCOSIDE HYDROLASE FAMILY 3 DOMAIN PROTEIN"/>
    <property type="match status" value="1"/>
</dbReference>
<dbReference type="PANTHER" id="PTHR30480">
    <property type="entry name" value="BETA-HEXOSAMINIDASE-RELATED"/>
    <property type="match status" value="1"/>
</dbReference>
<sequence length="498" mass="51779">MTIDPGLRRLILQTLLPSFGGRTESGVGIGAGRLDAEALTAPRWAVDLVSEGLAGFCLFGYNIESPEQLARLTSQLRAARPDVLISLDEEGGDVTRLYHRSGSPYPGNAALGFIGDYSLTSRIYQAIGQDLRAAGVNLNLAPTVDVNVATDNPVIGTRSFGAATTQVAAHTAAAVVGLQSTGVAACAKHFPGHGATVSDSHLGLPTVDVSEQVLRERELPPFATAVAAGVKSIMTAHIRVPVLTGDLPATFSRRVLHDLLRAEFGFTGVIVTDALEMAGAAQAAGGIERAAVLSLNAGSDLLCIGADVDLDLIERVVAEIATAVERGELPLARLTEAAERNSQLAAWTQGAFPTEIEPDLGYAAAARAIRVEGSVEGVENPLVVQLVAGYSIAEGPVPWGLAQHLGGTEQLTTDAAETSTGALIAKAGDRPIVIVGRHIHRTEPARRLTEALAATHPTVVVEMGWPAEWRPAGAKAFMNTFGASRANGHAAAAALRLA</sequence>
<reference evidence="6" key="1">
    <citation type="journal article" date="2019" name="Int. J. Syst. Evol. Microbiol.">
        <title>The Global Catalogue of Microorganisms (GCM) 10K type strain sequencing project: providing services to taxonomists for standard genome sequencing and annotation.</title>
        <authorList>
            <consortium name="The Broad Institute Genomics Platform"/>
            <consortium name="The Broad Institute Genome Sequencing Center for Infectious Disease"/>
            <person name="Wu L."/>
            <person name="Ma J."/>
        </authorList>
    </citation>
    <scope>NUCLEOTIDE SEQUENCE [LARGE SCALE GENOMIC DNA]</scope>
    <source>
        <strain evidence="6">CGMCC 4.7289</strain>
    </source>
</reference>
<dbReference type="Pfam" id="PF00933">
    <property type="entry name" value="Glyco_hydro_3"/>
    <property type="match status" value="1"/>
</dbReference>